<evidence type="ECO:0000313" key="2">
    <source>
        <dbReference type="EMBL" id="MCX5569229.1"/>
    </source>
</evidence>
<name>A0A9X3E083_9HYPH</name>
<dbReference type="Proteomes" id="UP001144805">
    <property type="component" value="Unassembled WGS sequence"/>
</dbReference>
<dbReference type="EMBL" id="JAPKNK010000003">
    <property type="protein sequence ID" value="MCX5569229.1"/>
    <property type="molecule type" value="Genomic_DNA"/>
</dbReference>
<feature type="signal peptide" evidence="1">
    <location>
        <begin position="1"/>
        <end position="25"/>
    </location>
</feature>
<organism evidence="2 3">
    <name type="scientific">Kaistia nematophila</name>
    <dbReference type="NCBI Taxonomy" id="2994654"/>
    <lineage>
        <taxon>Bacteria</taxon>
        <taxon>Pseudomonadati</taxon>
        <taxon>Pseudomonadota</taxon>
        <taxon>Alphaproteobacteria</taxon>
        <taxon>Hyphomicrobiales</taxon>
        <taxon>Kaistiaceae</taxon>
        <taxon>Kaistia</taxon>
    </lineage>
</organism>
<proteinExistence type="predicted"/>
<accession>A0A9X3E083</accession>
<evidence type="ECO:0000256" key="1">
    <source>
        <dbReference type="SAM" id="SignalP"/>
    </source>
</evidence>
<dbReference type="AlphaFoldDB" id="A0A9X3E083"/>
<evidence type="ECO:0000313" key="3">
    <source>
        <dbReference type="Proteomes" id="UP001144805"/>
    </source>
</evidence>
<keyword evidence="3" id="KW-1185">Reference proteome</keyword>
<comment type="caution">
    <text evidence="2">The sequence shown here is derived from an EMBL/GenBank/DDBJ whole genome shotgun (WGS) entry which is preliminary data.</text>
</comment>
<feature type="chain" id="PRO_5040887004" evidence="1">
    <location>
        <begin position="26"/>
        <end position="69"/>
    </location>
</feature>
<reference evidence="2" key="1">
    <citation type="submission" date="2022-11" db="EMBL/GenBank/DDBJ databases">
        <title>Biodiversity and phylogenetic relationships of bacteria.</title>
        <authorList>
            <person name="Machado R.A.R."/>
            <person name="Bhat A."/>
            <person name="Loulou A."/>
            <person name="Kallel S."/>
        </authorList>
    </citation>
    <scope>NUCLEOTIDE SEQUENCE</scope>
    <source>
        <strain evidence="2">K-TC2</strain>
    </source>
</reference>
<dbReference type="RefSeq" id="WP_266338207.1">
    <property type="nucleotide sequence ID" value="NZ_JAPKNK010000003.1"/>
</dbReference>
<keyword evidence="1" id="KW-0732">Signal</keyword>
<protein>
    <submittedName>
        <fullName evidence="2">Uncharacterized protein</fullName>
    </submittedName>
</protein>
<gene>
    <name evidence="2" type="ORF">OSH07_08495</name>
</gene>
<sequence>MKSSALGRARLAGLAVIMAMTTLMATSPGEAVVYCRAGAYVRGCVQRPPAAAPAVRCGHVGYTRGCVVR</sequence>